<organism evidence="3 4">
    <name type="scientific">Ceratopteris richardii</name>
    <name type="common">Triangle waterfern</name>
    <dbReference type="NCBI Taxonomy" id="49495"/>
    <lineage>
        <taxon>Eukaryota</taxon>
        <taxon>Viridiplantae</taxon>
        <taxon>Streptophyta</taxon>
        <taxon>Embryophyta</taxon>
        <taxon>Tracheophyta</taxon>
        <taxon>Polypodiopsida</taxon>
        <taxon>Polypodiidae</taxon>
        <taxon>Polypodiales</taxon>
        <taxon>Pteridineae</taxon>
        <taxon>Pteridaceae</taxon>
        <taxon>Parkerioideae</taxon>
        <taxon>Ceratopteris</taxon>
    </lineage>
</organism>
<evidence type="ECO:0000256" key="1">
    <source>
        <dbReference type="ARBA" id="ARBA00009861"/>
    </source>
</evidence>
<feature type="compositionally biased region" description="Basic and acidic residues" evidence="2">
    <location>
        <begin position="220"/>
        <end position="232"/>
    </location>
</feature>
<dbReference type="InterPro" id="IPR023213">
    <property type="entry name" value="CAT-like_dom_sf"/>
</dbReference>
<reference evidence="3" key="1">
    <citation type="submission" date="2021-08" db="EMBL/GenBank/DDBJ databases">
        <title>WGS assembly of Ceratopteris richardii.</title>
        <authorList>
            <person name="Marchant D.B."/>
            <person name="Chen G."/>
            <person name="Jenkins J."/>
            <person name="Shu S."/>
            <person name="Leebens-Mack J."/>
            <person name="Grimwood J."/>
            <person name="Schmutz J."/>
            <person name="Soltis P."/>
            <person name="Soltis D."/>
            <person name="Chen Z.-H."/>
        </authorList>
    </citation>
    <scope>NUCLEOTIDE SEQUENCE</scope>
    <source>
        <strain evidence="3">Whitten #5841</strain>
        <tissue evidence="3">Leaf</tissue>
    </source>
</reference>
<protein>
    <submittedName>
        <fullName evidence="3">Uncharacterized protein</fullName>
    </submittedName>
</protein>
<dbReference type="AlphaFoldDB" id="A0A8T2V7Z2"/>
<dbReference type="InterPro" id="IPR050317">
    <property type="entry name" value="Plant_Fungal_Acyltransferase"/>
</dbReference>
<dbReference type="PANTHER" id="PTHR31642:SF328">
    <property type="entry name" value="BAHD FAMILY ACYLTRANSFERASE"/>
    <property type="match status" value="1"/>
</dbReference>
<dbReference type="OrthoDB" id="671439at2759"/>
<sequence>MASRLMNSLKDKNDELHPKKISFSLHSRVIELSGIDQIAQRVYTSILFFYAGHEPVLEASQLLKGSLSQAGRFREKINGELEIVCNDEGASFFEAWVDCGFDRFLPGFECSPDFNILGPPLDASTDITSIPLLLAQIIHFECGHVCLGVRLHHQVCDGCSASQFLSPWARLARRSIEMASNDGDSKEEMASNDGDSKVDVKVHHDRSLLRANNPPSPTNEHPEYQTHKRELPTSRPPCVSKIFSFTPSSIDDLRRQASSKCWSKSLPI</sequence>
<dbReference type="Gene3D" id="3.30.559.10">
    <property type="entry name" value="Chloramphenicol acetyltransferase-like domain"/>
    <property type="match status" value="1"/>
</dbReference>
<dbReference type="EMBL" id="CM035408">
    <property type="protein sequence ID" value="KAH7442106.1"/>
    <property type="molecule type" value="Genomic_DNA"/>
</dbReference>
<keyword evidence="4" id="KW-1185">Reference proteome</keyword>
<dbReference type="PANTHER" id="PTHR31642">
    <property type="entry name" value="TRICHOTHECENE 3-O-ACETYLTRANSFERASE"/>
    <property type="match status" value="1"/>
</dbReference>
<feature type="region of interest" description="Disordered" evidence="2">
    <location>
        <begin position="207"/>
        <end position="237"/>
    </location>
</feature>
<evidence type="ECO:0000313" key="4">
    <source>
        <dbReference type="Proteomes" id="UP000825935"/>
    </source>
</evidence>
<evidence type="ECO:0000313" key="3">
    <source>
        <dbReference type="EMBL" id="KAH7442106.1"/>
    </source>
</evidence>
<accession>A0A8T2V7Z2</accession>
<dbReference type="GO" id="GO:0016747">
    <property type="term" value="F:acyltransferase activity, transferring groups other than amino-acyl groups"/>
    <property type="evidence" value="ECO:0007669"/>
    <property type="project" value="TreeGrafter"/>
</dbReference>
<dbReference type="Pfam" id="PF02458">
    <property type="entry name" value="Transferase"/>
    <property type="match status" value="1"/>
</dbReference>
<dbReference type="OMA" id="NNEPHRE"/>
<evidence type="ECO:0000256" key="2">
    <source>
        <dbReference type="SAM" id="MobiDB-lite"/>
    </source>
</evidence>
<proteinExistence type="inferred from homology"/>
<gene>
    <name evidence="3" type="ORF">KP509_03G071000</name>
</gene>
<dbReference type="Proteomes" id="UP000825935">
    <property type="component" value="Chromosome 3"/>
</dbReference>
<comment type="caution">
    <text evidence="3">The sequence shown here is derived from an EMBL/GenBank/DDBJ whole genome shotgun (WGS) entry which is preliminary data.</text>
</comment>
<name>A0A8T2V7Z2_CERRI</name>
<comment type="similarity">
    <text evidence="1">Belongs to the plant acyltransferase family.</text>
</comment>